<protein>
    <submittedName>
        <fullName evidence="1">Uncharacterized protein</fullName>
    </submittedName>
</protein>
<dbReference type="HOGENOM" id="CLU_3157607_0_0_5"/>
<evidence type="ECO:0000313" key="2">
    <source>
        <dbReference type="Proteomes" id="UP000015347"/>
    </source>
</evidence>
<dbReference type="Proteomes" id="UP000015347">
    <property type="component" value="Unassembled WGS sequence"/>
</dbReference>
<keyword evidence="2" id="KW-1185">Reference proteome</keyword>
<gene>
    <name evidence="1" type="ORF">Salmuc_02106</name>
</gene>
<reference evidence="2" key="1">
    <citation type="journal article" date="2014" name="Stand. Genomic Sci.">
        <title>Genome sequence of the exopolysaccharide-producing Salipiger mucosus type strain (DSM 16094(T)), a moderately halophilic member of the Roseobacter clade.</title>
        <authorList>
            <person name="Riedel T."/>
            <person name="Spring S."/>
            <person name="Fiebig A."/>
            <person name="Petersen J."/>
            <person name="Kyrpides N.C."/>
            <person name="Goker M."/>
            <person name="Klenk H.P."/>
        </authorList>
    </citation>
    <scope>NUCLEOTIDE SEQUENCE [LARGE SCALE GENOMIC DNA]</scope>
    <source>
        <strain evidence="2">DSM 16094</strain>
    </source>
</reference>
<proteinExistence type="predicted"/>
<dbReference type="EMBL" id="APVH01000015">
    <property type="protein sequence ID" value="EPX83498.1"/>
    <property type="molecule type" value="Genomic_DNA"/>
</dbReference>
<accession>S9QV65</accession>
<organism evidence="1 2">
    <name type="scientific">Salipiger mucosus DSM 16094</name>
    <dbReference type="NCBI Taxonomy" id="1123237"/>
    <lineage>
        <taxon>Bacteria</taxon>
        <taxon>Pseudomonadati</taxon>
        <taxon>Pseudomonadota</taxon>
        <taxon>Alphaproteobacteria</taxon>
        <taxon>Rhodobacterales</taxon>
        <taxon>Roseobacteraceae</taxon>
        <taxon>Salipiger</taxon>
    </lineage>
</organism>
<name>S9QV65_9RHOB</name>
<dbReference type="STRING" id="1123237.Salmuc_02106"/>
<comment type="caution">
    <text evidence="1">The sequence shown here is derived from an EMBL/GenBank/DDBJ whole genome shotgun (WGS) entry which is preliminary data.</text>
</comment>
<dbReference type="AlphaFoldDB" id="S9QV65"/>
<sequence length="48" mass="5894">MNVYKRHFVLLELNQWTTRRKYDVVLKILAFEGSGWPVHEMNRSRFNI</sequence>
<evidence type="ECO:0000313" key="1">
    <source>
        <dbReference type="EMBL" id="EPX83498.1"/>
    </source>
</evidence>